<evidence type="ECO:0000313" key="3">
    <source>
        <dbReference type="Proteomes" id="UP000487350"/>
    </source>
</evidence>
<dbReference type="InterPro" id="IPR016181">
    <property type="entry name" value="Acyl_CoA_acyltransferase"/>
</dbReference>
<keyword evidence="2" id="KW-0808">Transferase</keyword>
<gene>
    <name evidence="2" type="ORF">GHT07_03230</name>
</gene>
<reference evidence="2 3" key="1">
    <citation type="submission" date="2019-11" db="EMBL/GenBank/DDBJ databases">
        <title>Caenimonas koreensis gen. nov., sp. nov., isolated from activated sludge.</title>
        <authorList>
            <person name="Seung H.R."/>
        </authorList>
    </citation>
    <scope>NUCLEOTIDE SEQUENCE [LARGE SCALE GENOMIC DNA]</scope>
    <source>
        <strain evidence="2 3">EMB320</strain>
    </source>
</reference>
<organism evidence="2 3">
    <name type="scientific">Caenimonas koreensis DSM 17982</name>
    <dbReference type="NCBI Taxonomy" id="1121255"/>
    <lineage>
        <taxon>Bacteria</taxon>
        <taxon>Pseudomonadati</taxon>
        <taxon>Pseudomonadota</taxon>
        <taxon>Betaproteobacteria</taxon>
        <taxon>Burkholderiales</taxon>
        <taxon>Comamonadaceae</taxon>
        <taxon>Caenimonas</taxon>
    </lineage>
</organism>
<feature type="domain" description="N-acetyltransferase" evidence="1">
    <location>
        <begin position="19"/>
        <end position="184"/>
    </location>
</feature>
<dbReference type="Pfam" id="PF13302">
    <property type="entry name" value="Acetyltransf_3"/>
    <property type="match status" value="1"/>
</dbReference>
<evidence type="ECO:0000313" key="2">
    <source>
        <dbReference type="EMBL" id="MRD46277.1"/>
    </source>
</evidence>
<accession>A0A844B408</accession>
<dbReference type="InterPro" id="IPR000182">
    <property type="entry name" value="GNAT_dom"/>
</dbReference>
<comment type="caution">
    <text evidence="2">The sequence shown here is derived from an EMBL/GenBank/DDBJ whole genome shotgun (WGS) entry which is preliminary data.</text>
</comment>
<sequence length="184" mass="20617">MQLVRPALDHLPSYIAALERVWSADSIRPEAGAEELARIRDDAQAFIASMEDREGNGPKVKLPDGTLVNRIPGYTRWMWDGEFAGSINFRWQPGTSELPARVLGHIGYAVVPWKQRLGYATSALRQLLDEARAEGLPYAIITCDQTNIASQRVIEANGGVMIERFLKLPQFGSKPSFRYRIAFN</sequence>
<dbReference type="Gene3D" id="3.40.630.30">
    <property type="match status" value="1"/>
</dbReference>
<evidence type="ECO:0000259" key="1">
    <source>
        <dbReference type="PROSITE" id="PS51186"/>
    </source>
</evidence>
<name>A0A844B408_9BURK</name>
<dbReference type="SUPFAM" id="SSF55729">
    <property type="entry name" value="Acyl-CoA N-acyltransferases (Nat)"/>
    <property type="match status" value="1"/>
</dbReference>
<dbReference type="PANTHER" id="PTHR39173">
    <property type="entry name" value="ACETYLTRANSFERASE"/>
    <property type="match status" value="1"/>
</dbReference>
<dbReference type="OrthoDB" id="9797989at2"/>
<dbReference type="AlphaFoldDB" id="A0A844B408"/>
<dbReference type="RefSeq" id="WP_153583611.1">
    <property type="nucleotide sequence ID" value="NZ_WJBU01000002.1"/>
</dbReference>
<dbReference type="PANTHER" id="PTHR39173:SF1">
    <property type="entry name" value="ACETYLTRANSFERASE"/>
    <property type="match status" value="1"/>
</dbReference>
<dbReference type="PROSITE" id="PS51186">
    <property type="entry name" value="GNAT"/>
    <property type="match status" value="1"/>
</dbReference>
<proteinExistence type="predicted"/>
<dbReference type="Proteomes" id="UP000487350">
    <property type="component" value="Unassembled WGS sequence"/>
</dbReference>
<keyword evidence="3" id="KW-1185">Reference proteome</keyword>
<dbReference type="GO" id="GO:0016747">
    <property type="term" value="F:acyltransferase activity, transferring groups other than amino-acyl groups"/>
    <property type="evidence" value="ECO:0007669"/>
    <property type="project" value="InterPro"/>
</dbReference>
<dbReference type="EMBL" id="WJBU01000002">
    <property type="protein sequence ID" value="MRD46277.1"/>
    <property type="molecule type" value="Genomic_DNA"/>
</dbReference>
<protein>
    <submittedName>
        <fullName evidence="2">GNAT family N-acetyltransferase</fullName>
    </submittedName>
</protein>